<evidence type="ECO:0000259" key="2">
    <source>
        <dbReference type="Pfam" id="PF07589"/>
    </source>
</evidence>
<dbReference type="InterPro" id="IPR013424">
    <property type="entry name" value="Ice-binding_C"/>
</dbReference>
<evidence type="ECO:0000313" key="4">
    <source>
        <dbReference type="Proteomes" id="UP000557872"/>
    </source>
</evidence>
<dbReference type="AlphaFoldDB" id="A0A851GN61"/>
<organism evidence="3 4">
    <name type="scientific">Oceaniferula marina</name>
    <dbReference type="NCBI Taxonomy" id="2748318"/>
    <lineage>
        <taxon>Bacteria</taxon>
        <taxon>Pseudomonadati</taxon>
        <taxon>Verrucomicrobiota</taxon>
        <taxon>Verrucomicrobiia</taxon>
        <taxon>Verrucomicrobiales</taxon>
        <taxon>Verrucomicrobiaceae</taxon>
        <taxon>Oceaniferula</taxon>
    </lineage>
</organism>
<dbReference type="Proteomes" id="UP000557872">
    <property type="component" value="Unassembled WGS sequence"/>
</dbReference>
<comment type="caution">
    <text evidence="3">The sequence shown here is derived from an EMBL/GenBank/DDBJ whole genome shotgun (WGS) entry which is preliminary data.</text>
</comment>
<keyword evidence="1" id="KW-0732">Signal</keyword>
<evidence type="ECO:0000256" key="1">
    <source>
        <dbReference type="SAM" id="SignalP"/>
    </source>
</evidence>
<name>A0A851GN61_9BACT</name>
<feature type="domain" description="Ice-binding protein C-terminal" evidence="2">
    <location>
        <begin position="191"/>
        <end position="213"/>
    </location>
</feature>
<accession>A0A851GN61</accession>
<proteinExistence type="predicted"/>
<protein>
    <submittedName>
        <fullName evidence="3">PEP-CTERM sorting domain-containing protein</fullName>
    </submittedName>
</protein>
<dbReference type="RefSeq" id="WP_178933240.1">
    <property type="nucleotide sequence ID" value="NZ_JACBAZ010000004.1"/>
</dbReference>
<sequence>MKIQHNKLYRLAMTGATGLAMAQAVHAATILTGDPNTNNIIPTNHGSAATGTPNINLNWSAAGTDTPKWDGYANWNGRGEVYQLDKSNDGTFTIAFTPDTGWNVSLTALDIDVWSGTGSRAIDWTVTGSSSGVLGSGTGFNGVEGQKTTLNLGLTGANNEVVTLTLSNPGAPNGSYLAMDNLAFDQVAAGTVPEPSSAALLGLGLGAAAMRRRK</sequence>
<dbReference type="Pfam" id="PF07589">
    <property type="entry name" value="PEP-CTERM"/>
    <property type="match status" value="1"/>
</dbReference>
<keyword evidence="4" id="KW-1185">Reference proteome</keyword>
<dbReference type="NCBIfam" id="TIGR02595">
    <property type="entry name" value="PEP_CTERM"/>
    <property type="match status" value="1"/>
</dbReference>
<feature type="signal peptide" evidence="1">
    <location>
        <begin position="1"/>
        <end position="27"/>
    </location>
</feature>
<reference evidence="3 4" key="1">
    <citation type="submission" date="2020-07" db="EMBL/GenBank/DDBJ databases">
        <title>Roseicoccus Jingziensis gen. nov., sp. nov., isolated from coastal seawater.</title>
        <authorList>
            <person name="Feng X."/>
        </authorList>
    </citation>
    <scope>NUCLEOTIDE SEQUENCE [LARGE SCALE GENOMIC DNA]</scope>
    <source>
        <strain evidence="3 4">N1E253</strain>
    </source>
</reference>
<gene>
    <name evidence="3" type="ORF">HW115_12665</name>
</gene>
<feature type="chain" id="PRO_5032347683" evidence="1">
    <location>
        <begin position="28"/>
        <end position="214"/>
    </location>
</feature>
<dbReference type="EMBL" id="JACBAZ010000004">
    <property type="protein sequence ID" value="NWK56467.1"/>
    <property type="molecule type" value="Genomic_DNA"/>
</dbReference>
<evidence type="ECO:0000313" key="3">
    <source>
        <dbReference type="EMBL" id="NWK56467.1"/>
    </source>
</evidence>